<evidence type="ECO:0000313" key="2">
    <source>
        <dbReference type="Proteomes" id="UP000234331"/>
    </source>
</evidence>
<gene>
    <name evidence="1" type="ORF">FRACA_100043</name>
</gene>
<organism evidence="1 2">
    <name type="scientific">Frankia canadensis</name>
    <dbReference type="NCBI Taxonomy" id="1836972"/>
    <lineage>
        <taxon>Bacteria</taxon>
        <taxon>Bacillati</taxon>
        <taxon>Actinomycetota</taxon>
        <taxon>Actinomycetes</taxon>
        <taxon>Frankiales</taxon>
        <taxon>Frankiaceae</taxon>
        <taxon>Frankia</taxon>
    </lineage>
</organism>
<evidence type="ECO:0000313" key="1">
    <source>
        <dbReference type="EMBL" id="SNQ45475.1"/>
    </source>
</evidence>
<accession>A0A2I2KIH6</accession>
<dbReference type="Proteomes" id="UP000234331">
    <property type="component" value="Unassembled WGS sequence"/>
</dbReference>
<dbReference type="AlphaFoldDB" id="A0A2I2KIH6"/>
<proteinExistence type="predicted"/>
<sequence length="40" mass="4223">MRAGVDEALARWRPIALSELEGLDDAPAPGWTLGSGTERG</sequence>
<dbReference type="EMBL" id="FZMO01000002">
    <property type="protein sequence ID" value="SNQ45475.1"/>
    <property type="molecule type" value="Genomic_DNA"/>
</dbReference>
<keyword evidence="2" id="KW-1185">Reference proteome</keyword>
<reference evidence="1 2" key="1">
    <citation type="submission" date="2017-06" db="EMBL/GenBank/DDBJ databases">
        <authorList>
            <person name="Kim H.J."/>
            <person name="Triplett B.A."/>
        </authorList>
    </citation>
    <scope>NUCLEOTIDE SEQUENCE [LARGE SCALE GENOMIC DNA]</scope>
    <source>
        <strain evidence="1">FRACA_ARgP5</strain>
    </source>
</reference>
<name>A0A2I2KIH6_9ACTN</name>
<protein>
    <submittedName>
        <fullName evidence="1">Uncharacterized protein</fullName>
    </submittedName>
</protein>